<organism evidence="2">
    <name type="scientific">gut metagenome</name>
    <dbReference type="NCBI Taxonomy" id="749906"/>
    <lineage>
        <taxon>unclassified sequences</taxon>
        <taxon>metagenomes</taxon>
        <taxon>organismal metagenomes</taxon>
    </lineage>
</organism>
<keyword evidence="1" id="KW-0812">Transmembrane</keyword>
<name>J9FLW7_9ZZZZ</name>
<keyword evidence="1" id="KW-1133">Transmembrane helix</keyword>
<accession>J9FLW7</accession>
<reference evidence="2" key="1">
    <citation type="journal article" date="2012" name="PLoS ONE">
        <title>Gene sets for utilization of primary and secondary nutrition supplies in the distal gut of endangered iberian lynx.</title>
        <authorList>
            <person name="Alcaide M."/>
            <person name="Messina E."/>
            <person name="Richter M."/>
            <person name="Bargiela R."/>
            <person name="Peplies J."/>
            <person name="Huws S.A."/>
            <person name="Newbold C.J."/>
            <person name="Golyshin P.N."/>
            <person name="Simon M.A."/>
            <person name="Lopez G."/>
            <person name="Yakimov M.M."/>
            <person name="Ferrer M."/>
        </authorList>
    </citation>
    <scope>NUCLEOTIDE SEQUENCE</scope>
</reference>
<sequence>MERSTCCLFTLTFQRSWKDCPILILFIILLLNLITSSLFGSIARFPQPVEIG</sequence>
<proteinExistence type="predicted"/>
<feature type="transmembrane region" description="Helical" evidence="1">
    <location>
        <begin position="21"/>
        <end position="43"/>
    </location>
</feature>
<evidence type="ECO:0000313" key="2">
    <source>
        <dbReference type="EMBL" id="EJW95911.1"/>
    </source>
</evidence>
<dbReference type="EMBL" id="AMCI01005553">
    <property type="protein sequence ID" value="EJW95911.1"/>
    <property type="molecule type" value="Genomic_DNA"/>
</dbReference>
<protein>
    <submittedName>
        <fullName evidence="2">Uncharacterized protein</fullName>
    </submittedName>
</protein>
<keyword evidence="1" id="KW-0472">Membrane</keyword>
<comment type="caution">
    <text evidence="2">The sequence shown here is derived from an EMBL/GenBank/DDBJ whole genome shotgun (WGS) entry which is preliminary data.</text>
</comment>
<evidence type="ECO:0000256" key="1">
    <source>
        <dbReference type="SAM" id="Phobius"/>
    </source>
</evidence>
<dbReference type="AlphaFoldDB" id="J9FLW7"/>
<gene>
    <name evidence="2" type="ORF">EVA_15982</name>
</gene>